<organism evidence="2 3">
    <name type="scientific">Mycena venus</name>
    <dbReference type="NCBI Taxonomy" id="2733690"/>
    <lineage>
        <taxon>Eukaryota</taxon>
        <taxon>Fungi</taxon>
        <taxon>Dikarya</taxon>
        <taxon>Basidiomycota</taxon>
        <taxon>Agaricomycotina</taxon>
        <taxon>Agaricomycetes</taxon>
        <taxon>Agaricomycetidae</taxon>
        <taxon>Agaricales</taxon>
        <taxon>Marasmiineae</taxon>
        <taxon>Mycenaceae</taxon>
        <taxon>Mycena</taxon>
    </lineage>
</organism>
<evidence type="ECO:0000313" key="3">
    <source>
        <dbReference type="Proteomes" id="UP000620124"/>
    </source>
</evidence>
<keyword evidence="3" id="KW-1185">Reference proteome</keyword>
<dbReference type="OrthoDB" id="3052710at2759"/>
<evidence type="ECO:0000313" key="2">
    <source>
        <dbReference type="EMBL" id="KAF7359668.1"/>
    </source>
</evidence>
<feature type="chain" id="PRO_5034748964" evidence="1">
    <location>
        <begin position="19"/>
        <end position="386"/>
    </location>
</feature>
<gene>
    <name evidence="2" type="ORF">MVEN_00690900</name>
</gene>
<accession>A0A8H7D5L3</accession>
<dbReference type="EMBL" id="JACAZI010000005">
    <property type="protein sequence ID" value="KAF7359668.1"/>
    <property type="molecule type" value="Genomic_DNA"/>
</dbReference>
<comment type="caution">
    <text evidence="2">The sequence shown here is derived from an EMBL/GenBank/DDBJ whole genome shotgun (WGS) entry which is preliminary data.</text>
</comment>
<protein>
    <submittedName>
        <fullName evidence="2">Uncharacterized protein</fullName>
    </submittedName>
</protein>
<name>A0A8H7D5L3_9AGAR</name>
<dbReference type="Proteomes" id="UP000620124">
    <property type="component" value="Unassembled WGS sequence"/>
</dbReference>
<proteinExistence type="predicted"/>
<reference evidence="2" key="1">
    <citation type="submission" date="2020-05" db="EMBL/GenBank/DDBJ databases">
        <title>Mycena genomes resolve the evolution of fungal bioluminescence.</title>
        <authorList>
            <person name="Tsai I.J."/>
        </authorList>
    </citation>
    <scope>NUCLEOTIDE SEQUENCE</scope>
    <source>
        <strain evidence="2">CCC161011</strain>
    </source>
</reference>
<dbReference type="AlphaFoldDB" id="A0A8H7D5L3"/>
<evidence type="ECO:0000256" key="1">
    <source>
        <dbReference type="SAM" id="SignalP"/>
    </source>
</evidence>
<feature type="signal peptide" evidence="1">
    <location>
        <begin position="1"/>
        <end position="18"/>
    </location>
</feature>
<keyword evidence="1" id="KW-0732">Signal</keyword>
<sequence length="386" mass="40018">MLFKATVISPFLAVIVSAGPTSLALEERSTSDDNLVTFCFSEDSCFQASSIPDGCSDLPLFGDDFQTASLSASGIQCSLFVDRECLGASGIISQDGATVQLGTLGLSTVASFVCYGPEDDLITFCPSEGICGLASAIPNGCVDLDLPVLNGQPVANVTLSAPGFECNLFQDLACSGKTVVVSQSASSGVELSTLGLSNTLSMSCISNTNLLSLCFADANTECFYTSSSVNTNECENLPNFIDAVETASLTTQFEIRCRLFEDSNCSGASGLIDEPGVISLDTLGLTTVASINCNEPGDDDIVTFCSADGVCFDSETNIDGCTGFPEFSFSFATATLGEFVDSGTNCTLFQDPNCQGSSGVVDVPGVTVNLDVFGMTTVTSLSCVKK</sequence>